<organism evidence="1 2">
    <name type="scientific">Proteus hauseri ATCC 700826</name>
    <dbReference type="NCBI Taxonomy" id="1354271"/>
    <lineage>
        <taxon>Bacteria</taxon>
        <taxon>Pseudomonadati</taxon>
        <taxon>Pseudomonadota</taxon>
        <taxon>Gammaproteobacteria</taxon>
        <taxon>Enterobacterales</taxon>
        <taxon>Morganellaceae</taxon>
        <taxon>Proteus</taxon>
    </lineage>
</organism>
<dbReference type="RefSeq" id="WP_064721090.1">
    <property type="nucleotide sequence ID" value="NZ_LXEV01000034.1"/>
</dbReference>
<dbReference type="EMBL" id="LXEV01000034">
    <property type="protein sequence ID" value="OAT45158.1"/>
    <property type="molecule type" value="Genomic_DNA"/>
</dbReference>
<dbReference type="AlphaFoldDB" id="A0AAJ3HPY5"/>
<evidence type="ECO:0000313" key="1">
    <source>
        <dbReference type="EMBL" id="OAT45158.1"/>
    </source>
</evidence>
<name>A0AAJ3HPY5_PROHU</name>
<accession>A0AAJ3HPY5</accession>
<sequence>MKNINIEKSAYINQNANVFVVNDNAKLMAMGAEPEPAYVYSQSNNSEIVCFEERAQIYGDSSEVIYENPAEFTPTTNNKFVTFAENTIICPGNKSVNCAFGNGAIFYTGYELLKGQELTHKTNSYNDYKFLENSICFSSGSDSTIYTSPSNYCVINAKLITTGNYSRIDDYSPASNNIILSMGDKNRVGSKGCRALLSTGDNVYARIENAALSEKVNYLVEKQEIICLGKESRVSTDNKSIVVVKEDMEWVKVGIKSILAVITMINDRPDILLFYTENEENEYPANIADAQKINSGWYYKLNENKELVKVNNPNYQP</sequence>
<protein>
    <submittedName>
        <fullName evidence="1">Uncharacterized protein</fullName>
    </submittedName>
</protein>
<reference evidence="1 2" key="1">
    <citation type="submission" date="2016-04" db="EMBL/GenBank/DDBJ databases">
        <title>ATOL: Assembling a taxonomically balanced genome-scale reconstruction of the evolutionary history of the Enterobacteriaceae.</title>
        <authorList>
            <person name="Plunkett G.III."/>
            <person name="Neeno-Eckwall E.C."/>
            <person name="Glasner J.D."/>
            <person name="Perna N.T."/>
        </authorList>
    </citation>
    <scope>NUCLEOTIDE SEQUENCE [LARGE SCALE GENOMIC DNA]</scope>
    <source>
        <strain evidence="1 2">ATCC 700826</strain>
    </source>
</reference>
<evidence type="ECO:0000313" key="2">
    <source>
        <dbReference type="Proteomes" id="UP000078250"/>
    </source>
</evidence>
<proteinExistence type="predicted"/>
<keyword evidence="2" id="KW-1185">Reference proteome</keyword>
<dbReference type="Proteomes" id="UP000078250">
    <property type="component" value="Unassembled WGS sequence"/>
</dbReference>
<gene>
    <name evidence="1" type="ORF">M997_3190</name>
</gene>
<comment type="caution">
    <text evidence="1">The sequence shown here is derived from an EMBL/GenBank/DDBJ whole genome shotgun (WGS) entry which is preliminary data.</text>
</comment>